<dbReference type="RefSeq" id="XP_007775962.1">
    <property type="nucleotide sequence ID" value="XM_007777772.1"/>
</dbReference>
<dbReference type="EMBL" id="JH711620">
    <property type="protein sequence ID" value="EIW73860.1"/>
    <property type="molecule type" value="Genomic_DNA"/>
</dbReference>
<keyword evidence="2" id="KW-1185">Reference proteome</keyword>
<dbReference type="AlphaFoldDB" id="R7SDB9"/>
<protein>
    <submittedName>
        <fullName evidence="1">Uncharacterized protein</fullName>
    </submittedName>
</protein>
<dbReference type="eggNOG" id="ENOG502STFZ">
    <property type="taxonomic scope" value="Eukaryota"/>
</dbReference>
<dbReference type="OrthoDB" id="2684108at2759"/>
<evidence type="ECO:0000313" key="2">
    <source>
        <dbReference type="Proteomes" id="UP000053558"/>
    </source>
</evidence>
<proteinExistence type="predicted"/>
<sequence length="118" mass="13093">HPGHMAQVGFNSGPRNAKVWGRAKSYVKKLPQDIMVLRDEDILAAMSLLWRAACIVMPDDIIGPISSKLAQECLPSMTTRNVTEVTGWSIEDDAGVVYQFPEARFIPPEGYLTQDYVA</sequence>
<dbReference type="OMA" id="NEVEYRF"/>
<dbReference type="Proteomes" id="UP000053558">
    <property type="component" value="Unassembled WGS sequence"/>
</dbReference>
<evidence type="ECO:0000313" key="1">
    <source>
        <dbReference type="EMBL" id="EIW73860.1"/>
    </source>
</evidence>
<accession>R7SDB9</accession>
<organism evidence="1 2">
    <name type="scientific">Coniophora puteana (strain RWD-64-598)</name>
    <name type="common">Brown rot fungus</name>
    <dbReference type="NCBI Taxonomy" id="741705"/>
    <lineage>
        <taxon>Eukaryota</taxon>
        <taxon>Fungi</taxon>
        <taxon>Dikarya</taxon>
        <taxon>Basidiomycota</taxon>
        <taxon>Agaricomycotina</taxon>
        <taxon>Agaricomycetes</taxon>
        <taxon>Agaricomycetidae</taxon>
        <taxon>Boletales</taxon>
        <taxon>Coniophorineae</taxon>
        <taxon>Coniophoraceae</taxon>
        <taxon>Coniophora</taxon>
    </lineage>
</organism>
<dbReference type="GeneID" id="19208637"/>
<name>R7SDB9_CONPW</name>
<dbReference type="KEGG" id="cput:CONPUDRAFT_68245"/>
<gene>
    <name evidence="1" type="ORF">CONPUDRAFT_68245</name>
</gene>
<feature type="non-terminal residue" evidence="1">
    <location>
        <position position="1"/>
    </location>
</feature>
<reference evidence="2" key="1">
    <citation type="journal article" date="2012" name="Science">
        <title>The Paleozoic origin of enzymatic lignin decomposition reconstructed from 31 fungal genomes.</title>
        <authorList>
            <person name="Floudas D."/>
            <person name="Binder M."/>
            <person name="Riley R."/>
            <person name="Barry K."/>
            <person name="Blanchette R.A."/>
            <person name="Henrissat B."/>
            <person name="Martinez A.T."/>
            <person name="Otillar R."/>
            <person name="Spatafora J.W."/>
            <person name="Yadav J.S."/>
            <person name="Aerts A."/>
            <person name="Benoit I."/>
            <person name="Boyd A."/>
            <person name="Carlson A."/>
            <person name="Copeland A."/>
            <person name="Coutinho P.M."/>
            <person name="de Vries R.P."/>
            <person name="Ferreira P."/>
            <person name="Findley K."/>
            <person name="Foster B."/>
            <person name="Gaskell J."/>
            <person name="Glotzer D."/>
            <person name="Gorecki P."/>
            <person name="Heitman J."/>
            <person name="Hesse C."/>
            <person name="Hori C."/>
            <person name="Igarashi K."/>
            <person name="Jurgens J.A."/>
            <person name="Kallen N."/>
            <person name="Kersten P."/>
            <person name="Kohler A."/>
            <person name="Kuees U."/>
            <person name="Kumar T.K.A."/>
            <person name="Kuo A."/>
            <person name="LaButti K."/>
            <person name="Larrondo L.F."/>
            <person name="Lindquist E."/>
            <person name="Ling A."/>
            <person name="Lombard V."/>
            <person name="Lucas S."/>
            <person name="Lundell T."/>
            <person name="Martin R."/>
            <person name="McLaughlin D.J."/>
            <person name="Morgenstern I."/>
            <person name="Morin E."/>
            <person name="Murat C."/>
            <person name="Nagy L.G."/>
            <person name="Nolan M."/>
            <person name="Ohm R.A."/>
            <person name="Patyshakuliyeva A."/>
            <person name="Rokas A."/>
            <person name="Ruiz-Duenas F.J."/>
            <person name="Sabat G."/>
            <person name="Salamov A."/>
            <person name="Samejima M."/>
            <person name="Schmutz J."/>
            <person name="Slot J.C."/>
            <person name="St John F."/>
            <person name="Stenlid J."/>
            <person name="Sun H."/>
            <person name="Sun S."/>
            <person name="Syed K."/>
            <person name="Tsang A."/>
            <person name="Wiebenga A."/>
            <person name="Young D."/>
            <person name="Pisabarro A."/>
            <person name="Eastwood D.C."/>
            <person name="Martin F."/>
            <person name="Cullen D."/>
            <person name="Grigoriev I.V."/>
            <person name="Hibbett D.S."/>
        </authorList>
    </citation>
    <scope>NUCLEOTIDE SEQUENCE [LARGE SCALE GENOMIC DNA]</scope>
    <source>
        <strain evidence="2">RWD-64-598 SS2</strain>
    </source>
</reference>